<dbReference type="STRING" id="325777.GW15_0205625"/>
<dbReference type="HOGENOM" id="CLU_2884837_0_0_6"/>
<dbReference type="Proteomes" id="UP000028012">
    <property type="component" value="Unassembled WGS sequence"/>
</dbReference>
<protein>
    <submittedName>
        <fullName evidence="1">Uncharacterized protein</fullName>
    </submittedName>
</protein>
<dbReference type="AlphaFoldDB" id="A0A098Q0N9"/>
<dbReference type="RefSeq" id="WP_042821625.1">
    <property type="nucleotide sequence ID" value="NZ_CP053649.1"/>
</dbReference>
<comment type="caution">
    <text evidence="1">The sequence shown here is derived from an EMBL/GenBank/DDBJ whole genome shotgun (WGS) entry which is preliminary data.</text>
</comment>
<proteinExistence type="predicted"/>
<evidence type="ECO:0000313" key="1">
    <source>
        <dbReference type="EMBL" id="KGE52964.1"/>
    </source>
</evidence>
<reference evidence="1 2" key="1">
    <citation type="submission" date="2014-09" db="EMBL/GenBank/DDBJ databases">
        <title>A draft genome sequence for Xanthomonas axonopodis pv. vasculorum NCPPB 900.</title>
        <authorList>
            <person name="Harrison J."/>
            <person name="Studholme D.J."/>
        </authorList>
    </citation>
    <scope>NUCLEOTIDE SEQUENCE [LARGE SCALE GENOMIC DNA]</scope>
    <source>
        <strain evidence="1 2">NCPPB 900</strain>
    </source>
</reference>
<evidence type="ECO:0000313" key="2">
    <source>
        <dbReference type="Proteomes" id="UP000028012"/>
    </source>
</evidence>
<dbReference type="EMBL" id="JPHD02000047">
    <property type="protein sequence ID" value="KGE52964.1"/>
    <property type="molecule type" value="Genomic_DNA"/>
</dbReference>
<dbReference type="GeneID" id="58001411"/>
<accession>A0A098Q0N9</accession>
<organism evidence="1 2">
    <name type="scientific">Xanthomonas axonopodis pv. vasculorum</name>
    <dbReference type="NCBI Taxonomy" id="325777"/>
    <lineage>
        <taxon>Bacteria</taxon>
        <taxon>Pseudomonadati</taxon>
        <taxon>Pseudomonadota</taxon>
        <taxon>Gammaproteobacteria</taxon>
        <taxon>Lysobacterales</taxon>
        <taxon>Lysobacteraceae</taxon>
        <taxon>Xanthomonas</taxon>
    </lineage>
</organism>
<sequence length="63" mass="7458">MAKHLLLVLVLVLVLVRRQLARRHQMYFLDLLALLMLSERPQIQRQLMDFGSKMVVINGDWNL</sequence>
<name>A0A098Q0N9_9XANT</name>
<gene>
    <name evidence="1" type="ORF">GW15_0205625</name>
</gene>